<dbReference type="GO" id="GO:0016301">
    <property type="term" value="F:kinase activity"/>
    <property type="evidence" value="ECO:0007669"/>
    <property type="project" value="UniProtKB-KW"/>
</dbReference>
<dbReference type="Gene3D" id="3.40.1190.20">
    <property type="match status" value="1"/>
</dbReference>
<dbReference type="SUPFAM" id="SSF53613">
    <property type="entry name" value="Ribokinase-like"/>
    <property type="match status" value="1"/>
</dbReference>
<name>A0A7G1I0B5_9BACT</name>
<dbReference type="AlphaFoldDB" id="A0A7G1I0B5"/>
<reference evidence="6" key="1">
    <citation type="submission" date="2020-07" db="EMBL/GenBank/DDBJ databases">
        <title>Complete genome sequencing of Coprobacter sp. strain 2CBH44.</title>
        <authorList>
            <person name="Sakamoto M."/>
            <person name="Murakami T."/>
            <person name="Mori H."/>
        </authorList>
    </citation>
    <scope>NUCLEOTIDE SEQUENCE [LARGE SCALE GENOMIC DNA]</scope>
    <source>
        <strain evidence="6">2CBH44</strain>
    </source>
</reference>
<evidence type="ECO:0000256" key="3">
    <source>
        <dbReference type="ARBA" id="ARBA00022777"/>
    </source>
</evidence>
<dbReference type="InterPro" id="IPR011611">
    <property type="entry name" value="PfkB_dom"/>
</dbReference>
<dbReference type="PANTHER" id="PTHR43320">
    <property type="entry name" value="SUGAR KINASE"/>
    <property type="match status" value="1"/>
</dbReference>
<comment type="similarity">
    <text evidence="1">Belongs to the carbohydrate kinase PfkB family.</text>
</comment>
<evidence type="ECO:0000256" key="1">
    <source>
        <dbReference type="ARBA" id="ARBA00010688"/>
    </source>
</evidence>
<dbReference type="InterPro" id="IPR052700">
    <property type="entry name" value="Carb_kinase_PfkB-like"/>
</dbReference>
<evidence type="ECO:0000256" key="2">
    <source>
        <dbReference type="ARBA" id="ARBA00022679"/>
    </source>
</evidence>
<keyword evidence="6" id="KW-1185">Reference proteome</keyword>
<gene>
    <name evidence="5" type="ORF">Cop2CBH44_22310</name>
</gene>
<sequence>MKILGLGNALTDVLATLQSDECINEMGLLKGGMQLIDEDKLLKIMSTFEDFDTVLASGGSAANAISGLTRMGISAGFIGKIGQDSYGRFYKEDMENNGVVTYLQESNIASGCAMTMITPDGERTFGTYLGAAATLSAEDLHPDMFYGYDMLHIEGYLVQDPKLIRKAVKLAQNARLKISLDMASYNIVNANLEFFKELIQEYVDIAFANEEEALAYTGEEPQKAVSILAKDCEIAIVKCGSQGSIIQKGNEIFNVKATPAKCIDSTGAGDLYAAGFIYALSQHYSLDTAGEIGSILSGNVIEVIGTKMDDARWENIKKEVNILVQKKEQCNVFES</sequence>
<accession>A0A7G1I0B5</accession>
<dbReference type="CDD" id="cd01168">
    <property type="entry name" value="adenosine_kinase"/>
    <property type="match status" value="1"/>
</dbReference>
<dbReference type="KEGG" id="copr:Cop2CBH44_22310"/>
<proteinExistence type="inferred from homology"/>
<dbReference type="Proteomes" id="UP000594042">
    <property type="component" value="Chromosome"/>
</dbReference>
<evidence type="ECO:0000313" key="5">
    <source>
        <dbReference type="EMBL" id="BCI63878.1"/>
    </source>
</evidence>
<dbReference type="RefSeq" id="WP_021931742.1">
    <property type="nucleotide sequence ID" value="NZ_AP023322.1"/>
</dbReference>
<dbReference type="EMBL" id="AP023322">
    <property type="protein sequence ID" value="BCI63878.1"/>
    <property type="molecule type" value="Genomic_DNA"/>
</dbReference>
<evidence type="ECO:0000313" key="6">
    <source>
        <dbReference type="Proteomes" id="UP000594042"/>
    </source>
</evidence>
<keyword evidence="3 5" id="KW-0418">Kinase</keyword>
<dbReference type="InterPro" id="IPR002173">
    <property type="entry name" value="Carboh/pur_kinase_PfkB_CS"/>
</dbReference>
<protein>
    <submittedName>
        <fullName evidence="5">Adenosine kinase</fullName>
    </submittedName>
</protein>
<dbReference type="PANTHER" id="PTHR43320:SF3">
    <property type="entry name" value="CARBOHYDRATE KINASE PFKB DOMAIN-CONTAINING PROTEIN"/>
    <property type="match status" value="1"/>
</dbReference>
<feature type="domain" description="Carbohydrate kinase PfkB" evidence="4">
    <location>
        <begin position="50"/>
        <end position="307"/>
    </location>
</feature>
<organism evidence="5 6">
    <name type="scientific">Coprobacter secundus subsp. similis</name>
    <dbReference type="NCBI Taxonomy" id="2751153"/>
    <lineage>
        <taxon>Bacteria</taxon>
        <taxon>Pseudomonadati</taxon>
        <taxon>Bacteroidota</taxon>
        <taxon>Bacteroidia</taxon>
        <taxon>Bacteroidales</taxon>
        <taxon>Barnesiellaceae</taxon>
        <taxon>Coprobacter</taxon>
    </lineage>
</organism>
<dbReference type="PROSITE" id="PS00584">
    <property type="entry name" value="PFKB_KINASES_2"/>
    <property type="match status" value="1"/>
</dbReference>
<dbReference type="InterPro" id="IPR029056">
    <property type="entry name" value="Ribokinase-like"/>
</dbReference>
<evidence type="ECO:0000259" key="4">
    <source>
        <dbReference type="Pfam" id="PF00294"/>
    </source>
</evidence>
<dbReference type="Pfam" id="PF00294">
    <property type="entry name" value="PfkB"/>
    <property type="match status" value="1"/>
</dbReference>
<keyword evidence="2" id="KW-0808">Transferase</keyword>